<feature type="region of interest" description="Disordered" evidence="1">
    <location>
        <begin position="1"/>
        <end position="79"/>
    </location>
</feature>
<comment type="caution">
    <text evidence="2">The sequence shown here is derived from an EMBL/GenBank/DDBJ whole genome shotgun (WGS) entry which is preliminary data.</text>
</comment>
<feature type="compositionally biased region" description="Polar residues" evidence="1">
    <location>
        <begin position="24"/>
        <end position="38"/>
    </location>
</feature>
<keyword evidence="3" id="KW-1185">Reference proteome</keyword>
<protein>
    <submittedName>
        <fullName evidence="2">Uncharacterized protein</fullName>
    </submittedName>
</protein>
<sequence length="79" mass="8198">MAAEELSPPPPPHEVGANPPVPSTIKSLFSTLSSNHPLSSKHGVLPSPTSAPLEDGEIPSGPNPVQNSKQVQIRSRVAC</sequence>
<reference evidence="2 3" key="1">
    <citation type="submission" date="2024-01" db="EMBL/GenBank/DDBJ databases">
        <title>The complete chloroplast genome sequence of Lithospermum erythrorhizon: insights into the phylogenetic relationship among Boraginaceae species and the maternal lineages of purple gromwells.</title>
        <authorList>
            <person name="Okada T."/>
            <person name="Watanabe K."/>
        </authorList>
    </citation>
    <scope>NUCLEOTIDE SEQUENCE [LARGE SCALE GENOMIC DNA]</scope>
</reference>
<proteinExistence type="predicted"/>
<dbReference type="AlphaFoldDB" id="A0AAV3R1B5"/>
<feature type="compositionally biased region" description="Polar residues" evidence="1">
    <location>
        <begin position="63"/>
        <end position="73"/>
    </location>
</feature>
<name>A0AAV3R1B5_LITER</name>
<organism evidence="2 3">
    <name type="scientific">Lithospermum erythrorhizon</name>
    <name type="common">Purple gromwell</name>
    <name type="synonym">Lithospermum officinale var. erythrorhizon</name>
    <dbReference type="NCBI Taxonomy" id="34254"/>
    <lineage>
        <taxon>Eukaryota</taxon>
        <taxon>Viridiplantae</taxon>
        <taxon>Streptophyta</taxon>
        <taxon>Embryophyta</taxon>
        <taxon>Tracheophyta</taxon>
        <taxon>Spermatophyta</taxon>
        <taxon>Magnoliopsida</taxon>
        <taxon>eudicotyledons</taxon>
        <taxon>Gunneridae</taxon>
        <taxon>Pentapetalae</taxon>
        <taxon>asterids</taxon>
        <taxon>lamiids</taxon>
        <taxon>Boraginales</taxon>
        <taxon>Boraginaceae</taxon>
        <taxon>Boraginoideae</taxon>
        <taxon>Lithospermeae</taxon>
        <taxon>Lithospermum</taxon>
    </lineage>
</organism>
<dbReference type="Proteomes" id="UP001454036">
    <property type="component" value="Unassembled WGS sequence"/>
</dbReference>
<evidence type="ECO:0000313" key="3">
    <source>
        <dbReference type="Proteomes" id="UP001454036"/>
    </source>
</evidence>
<evidence type="ECO:0000256" key="1">
    <source>
        <dbReference type="SAM" id="MobiDB-lite"/>
    </source>
</evidence>
<dbReference type="EMBL" id="BAABME010039458">
    <property type="protein sequence ID" value="GAA0168678.1"/>
    <property type="molecule type" value="Genomic_DNA"/>
</dbReference>
<gene>
    <name evidence="2" type="ORF">LIER_43824</name>
</gene>
<accession>A0AAV3R1B5</accession>
<evidence type="ECO:0000313" key="2">
    <source>
        <dbReference type="EMBL" id="GAA0168678.1"/>
    </source>
</evidence>